<accession>A0A097IYQ9</accession>
<protein>
    <submittedName>
        <fullName evidence="1">NatF</fullName>
    </submittedName>
</protein>
<proteinExistence type="predicted"/>
<sequence>MMIKFILNAIAYYLNFSKKLYITEKAYKLFKLNKKIRPYAFIRVCNEIKTIDASLKSILPHVKGGVIGFNSCNDGSKEYIIEFCKKNPQFTPIEYPYDVFPAYHESYKNDRLDYNKRLDTYYNYIWEKLPKNEWVIKIDADHLWIDEYFEMLLSYPLRKKDIVILNRINLHCIDNTVYVNKNLPIYEPGDHWIIFNNKDYKFEFYRGWDDDKFRAFEYLPISRKNIIYGVLANYHFPIIKNQRNNFKINEWIPICEFNIEEYIEENNMKDRIPKKLLDEEFILKSFRKFNI</sequence>
<gene>
    <name evidence="1" type="primary">natF</name>
</gene>
<dbReference type="EMBL" id="KM670448">
    <property type="protein sequence ID" value="AIT72047.1"/>
    <property type="molecule type" value="Genomic_DNA"/>
</dbReference>
<dbReference type="Pfam" id="PF06306">
    <property type="entry name" value="CgtA"/>
    <property type="match status" value="1"/>
</dbReference>
<dbReference type="AlphaFoldDB" id="A0A097IYQ9"/>
<organism evidence="1">
    <name type="scientific">Pasteurella multocida subsp. multocida</name>
    <dbReference type="NCBI Taxonomy" id="44283"/>
    <lineage>
        <taxon>Bacteria</taxon>
        <taxon>Pseudomonadati</taxon>
        <taxon>Pseudomonadota</taxon>
        <taxon>Gammaproteobacteria</taxon>
        <taxon>Pasteurellales</taxon>
        <taxon>Pasteurellaceae</taxon>
        <taxon>Pasteurella</taxon>
    </lineage>
</organism>
<dbReference type="InterPro" id="IPR029044">
    <property type="entry name" value="Nucleotide-diphossugar_trans"/>
</dbReference>
<evidence type="ECO:0000313" key="1">
    <source>
        <dbReference type="EMBL" id="AIT72047.1"/>
    </source>
</evidence>
<dbReference type="InterPro" id="IPR010446">
    <property type="entry name" value="GalNAc_Trfase_b"/>
</dbReference>
<dbReference type="SUPFAM" id="SSF53448">
    <property type="entry name" value="Nucleotide-diphospho-sugar transferases"/>
    <property type="match status" value="1"/>
</dbReference>
<reference evidence="1" key="1">
    <citation type="journal article" date="2014" name="Glycobiology">
        <title>Characterisation of the lipopolysaccharide produced by Pasteurella multocida serovars 6, 7 and 16; identification of lipopolysaccharide genotypes L4 and L8.</title>
        <authorList>
            <person name="Harper M."/>
            <person name="St Michael F."/>
            <person name="Steen J.A."/>
            <person name="John M."/>
            <person name="Wright A."/>
            <person name="van Dorsten L."/>
            <person name="Vinogradov E."/>
            <person name="Adler B."/>
            <person name="Cox A.D."/>
            <person name="Boyce J.D."/>
        </authorList>
    </citation>
    <scope>NUCLEOTIDE SEQUENCE</scope>
    <source>
        <strain evidence="1">P2723</strain>
    </source>
</reference>
<name>A0A097IYQ9_PASMD</name>